<evidence type="ECO:0000259" key="5">
    <source>
        <dbReference type="Pfam" id="PF25954"/>
    </source>
</evidence>
<proteinExistence type="inferred from homology"/>
<dbReference type="PANTHER" id="PTHR30469:SF15">
    <property type="entry name" value="HLYD FAMILY OF SECRETION PROTEINS"/>
    <property type="match status" value="1"/>
</dbReference>
<evidence type="ECO:0000313" key="7">
    <source>
        <dbReference type="Proteomes" id="UP000428328"/>
    </source>
</evidence>
<feature type="signal peptide" evidence="3">
    <location>
        <begin position="1"/>
        <end position="21"/>
    </location>
</feature>
<evidence type="ECO:0000259" key="4">
    <source>
        <dbReference type="Pfam" id="PF25876"/>
    </source>
</evidence>
<dbReference type="InterPro" id="IPR058624">
    <property type="entry name" value="MdtA-like_HH"/>
</dbReference>
<organism evidence="6 7">
    <name type="scientific">Pseudodesulfovibrio cashew</name>
    <dbReference type="NCBI Taxonomy" id="2678688"/>
    <lineage>
        <taxon>Bacteria</taxon>
        <taxon>Pseudomonadati</taxon>
        <taxon>Thermodesulfobacteriota</taxon>
        <taxon>Desulfovibrionia</taxon>
        <taxon>Desulfovibrionales</taxon>
        <taxon>Desulfovibrionaceae</taxon>
    </lineage>
</organism>
<dbReference type="PANTHER" id="PTHR30469">
    <property type="entry name" value="MULTIDRUG RESISTANCE PROTEIN MDTA"/>
    <property type="match status" value="1"/>
</dbReference>
<dbReference type="Pfam" id="PF25954">
    <property type="entry name" value="Beta-barrel_RND_2"/>
    <property type="match status" value="1"/>
</dbReference>
<keyword evidence="7" id="KW-1185">Reference proteome</keyword>
<dbReference type="InterPro" id="IPR006143">
    <property type="entry name" value="RND_pump_MFP"/>
</dbReference>
<name>A0A6I6JC17_9BACT</name>
<keyword evidence="3" id="KW-0732">Signal</keyword>
<dbReference type="NCBIfam" id="TIGR01730">
    <property type="entry name" value="RND_mfp"/>
    <property type="match status" value="1"/>
</dbReference>
<dbReference type="SUPFAM" id="SSF111369">
    <property type="entry name" value="HlyD-like secretion proteins"/>
    <property type="match status" value="1"/>
</dbReference>
<feature type="domain" description="CusB-like beta-barrel" evidence="5">
    <location>
        <begin position="207"/>
        <end position="277"/>
    </location>
</feature>
<dbReference type="Gene3D" id="2.40.420.20">
    <property type="match status" value="1"/>
</dbReference>
<dbReference type="GO" id="GO:1990281">
    <property type="term" value="C:efflux pump complex"/>
    <property type="evidence" value="ECO:0007669"/>
    <property type="project" value="TreeGrafter"/>
</dbReference>
<keyword evidence="2" id="KW-0175">Coiled coil</keyword>
<accession>A0A6I6JC17</accession>
<comment type="similarity">
    <text evidence="1">Belongs to the membrane fusion protein (MFP) (TC 8.A.1) family.</text>
</comment>
<dbReference type="Proteomes" id="UP000428328">
    <property type="component" value="Chromosome"/>
</dbReference>
<dbReference type="EMBL" id="CP046400">
    <property type="protein sequence ID" value="QGY40325.1"/>
    <property type="molecule type" value="Genomic_DNA"/>
</dbReference>
<feature type="coiled-coil region" evidence="2">
    <location>
        <begin position="98"/>
        <end position="156"/>
    </location>
</feature>
<feature type="domain" description="Multidrug resistance protein MdtA-like alpha-helical hairpin" evidence="4">
    <location>
        <begin position="98"/>
        <end position="167"/>
    </location>
</feature>
<feature type="chain" id="PRO_5026122010" evidence="3">
    <location>
        <begin position="22"/>
        <end position="362"/>
    </location>
</feature>
<sequence>MKFLIPVTLLLCLLLASCNDAPKDVVVPVRPVKTTVVDSSGLGRRWTFSGTAEDALETDLSFRVAGKIVYFPGDQIGRRFAEGEVIAKLDPSDFELALRQARANLEQVRANYTRAEADMRRNSELFKRNVISRGELDQIQADFKSYEAQLSATSKQLDISRKQLSYTTLHAPFDGWIGRVQTNIHQNVSAGQPVVSFSAGRQMKMYIAVPDTLISEVHEGDPVEVRFDALPGHNMHGKIMEVSVDTTTGSSYPVKVHLENEKQLVKGGMSGYVSFLGKAEGGPVCYLPPVSVVGESDGTRAVWVVDTETSTVKRRSVVVGKLTSLGLEILGGVKQGDVVVTRGVHHLKDGLKVRYSRNGTEG</sequence>
<dbReference type="AlphaFoldDB" id="A0A6I6JC17"/>
<dbReference type="GO" id="GO:0015562">
    <property type="term" value="F:efflux transmembrane transporter activity"/>
    <property type="evidence" value="ECO:0007669"/>
    <property type="project" value="TreeGrafter"/>
</dbReference>
<dbReference type="Gene3D" id="2.40.50.100">
    <property type="match status" value="1"/>
</dbReference>
<dbReference type="PROSITE" id="PS51257">
    <property type="entry name" value="PROKAR_LIPOPROTEIN"/>
    <property type="match status" value="1"/>
</dbReference>
<evidence type="ECO:0000256" key="2">
    <source>
        <dbReference type="SAM" id="Coils"/>
    </source>
</evidence>
<dbReference type="Pfam" id="PF25876">
    <property type="entry name" value="HH_MFP_RND"/>
    <property type="match status" value="1"/>
</dbReference>
<evidence type="ECO:0000256" key="3">
    <source>
        <dbReference type="SAM" id="SignalP"/>
    </source>
</evidence>
<dbReference type="Gene3D" id="1.10.287.470">
    <property type="entry name" value="Helix hairpin bin"/>
    <property type="match status" value="1"/>
</dbReference>
<dbReference type="Gene3D" id="2.40.30.170">
    <property type="match status" value="1"/>
</dbReference>
<evidence type="ECO:0000313" key="6">
    <source>
        <dbReference type="EMBL" id="QGY40325.1"/>
    </source>
</evidence>
<gene>
    <name evidence="6" type="ORF">GM415_09365</name>
</gene>
<evidence type="ECO:0000256" key="1">
    <source>
        <dbReference type="ARBA" id="ARBA00009477"/>
    </source>
</evidence>
<protein>
    <submittedName>
        <fullName evidence="6">Efflux RND transporter periplasmic adaptor subunit</fullName>
    </submittedName>
</protein>
<dbReference type="KEGG" id="psel:GM415_09365"/>
<dbReference type="InterPro" id="IPR058792">
    <property type="entry name" value="Beta-barrel_RND_2"/>
</dbReference>
<dbReference type="RefSeq" id="WP_158947546.1">
    <property type="nucleotide sequence ID" value="NZ_CP046400.1"/>
</dbReference>
<reference evidence="6 7" key="1">
    <citation type="submission" date="2019-11" db="EMBL/GenBank/DDBJ databases">
        <authorList>
            <person name="Zheng R.K."/>
            <person name="Sun C.M."/>
        </authorList>
    </citation>
    <scope>NUCLEOTIDE SEQUENCE [LARGE SCALE GENOMIC DNA]</scope>
    <source>
        <strain evidence="6 7">SRB007</strain>
    </source>
</reference>